<dbReference type="RefSeq" id="WP_014435150.1">
    <property type="nucleotide sequence ID" value="NC_017079.1"/>
</dbReference>
<dbReference type="Gene3D" id="3.10.450.620">
    <property type="entry name" value="JHP933, nucleotidyltransferase-like core domain"/>
    <property type="match status" value="1"/>
</dbReference>
<organism evidence="1 2">
    <name type="scientific">Caldilinea aerophila (strain DSM 14535 / JCM 11387 / NBRC 104270 / STL-6-O1)</name>
    <dbReference type="NCBI Taxonomy" id="926550"/>
    <lineage>
        <taxon>Bacteria</taxon>
        <taxon>Bacillati</taxon>
        <taxon>Chloroflexota</taxon>
        <taxon>Caldilineae</taxon>
        <taxon>Caldilineales</taxon>
        <taxon>Caldilineaceae</taxon>
        <taxon>Caldilinea</taxon>
    </lineage>
</organism>
<dbReference type="Proteomes" id="UP000007880">
    <property type="component" value="Chromosome"/>
</dbReference>
<reference evidence="1 2" key="1">
    <citation type="submission" date="2012-02" db="EMBL/GenBank/DDBJ databases">
        <title>Complete genome sequence of Caldilinea aerophila DSM 14535 (= NBRC 102666).</title>
        <authorList>
            <person name="Oguchi A."/>
            <person name="Hosoyama A."/>
            <person name="Sekine M."/>
            <person name="Fukai R."/>
            <person name="Kato Y."/>
            <person name="Nakamura S."/>
            <person name="Hanada S."/>
            <person name="Yamazaki S."/>
            <person name="Fujita N."/>
        </authorList>
    </citation>
    <scope>NUCLEOTIDE SEQUENCE [LARGE SCALE GENOMIC DNA]</scope>
    <source>
        <strain evidence="2">DSM 14535 / JCM 11387 / NBRC 104270 / STL-6-O1</strain>
    </source>
</reference>
<sequence length="286" mass="32601">MPDVRQILRSQAKQRGVRLDILEKDYALSYLLAAISETPPLSPLVLKGGTALRKAYYADHRFSEDLDYSTLDGRPLPDLPEAINAAVQRMAESLNERGPFTVTHEPLLLKEPHPGGQAAYMVRVQFPGQRQPLCRLKVEITVDEPVLLPVERRPLRHGFDEELPVTLQVYALAEIVAEKLRALLQSARHLRERGWGASRVCRDYYDLWSVLRRGDWQGCPTPDLVRRKSDLRGVTFSSPQDFLAEELLNVARREWQAQLSPFLLQPVLVERVLSDLQILIPALWES</sequence>
<keyword evidence="2" id="KW-1185">Reference proteome</keyword>
<dbReference type="AlphaFoldDB" id="I0I9J2"/>
<evidence type="ECO:0000313" key="1">
    <source>
        <dbReference type="EMBL" id="BAM01930.1"/>
    </source>
</evidence>
<dbReference type="STRING" id="926550.CLDAP_38900"/>
<accession>I0I9J2</accession>
<protein>
    <recommendedName>
        <fullName evidence="3">Nucleotidyl transferase AbiEii/AbiGii toxin family protein</fullName>
    </recommendedName>
</protein>
<name>I0I9J2_CALAS</name>
<dbReference type="HOGENOM" id="CLU_058982_1_0_0"/>
<dbReference type="InterPro" id="IPR014942">
    <property type="entry name" value="AbiEii"/>
</dbReference>
<dbReference type="Pfam" id="PF08843">
    <property type="entry name" value="AbiEii"/>
    <property type="match status" value="1"/>
</dbReference>
<evidence type="ECO:0000313" key="2">
    <source>
        <dbReference type="Proteomes" id="UP000007880"/>
    </source>
</evidence>
<evidence type="ECO:0008006" key="3">
    <source>
        <dbReference type="Google" id="ProtNLM"/>
    </source>
</evidence>
<dbReference type="eggNOG" id="COG2253">
    <property type="taxonomic scope" value="Bacteria"/>
</dbReference>
<dbReference type="EMBL" id="AP012337">
    <property type="protein sequence ID" value="BAM01930.1"/>
    <property type="molecule type" value="Genomic_DNA"/>
</dbReference>
<dbReference type="PATRIC" id="fig|926550.5.peg.4189"/>
<gene>
    <name evidence="1" type="ordered locus">CLDAP_38900</name>
</gene>
<dbReference type="KEGG" id="cap:CLDAP_38900"/>
<dbReference type="OrthoDB" id="9780929at2"/>
<proteinExistence type="predicted"/>